<dbReference type="InterPro" id="IPR011250">
    <property type="entry name" value="OMP/PagP_B-barrel"/>
</dbReference>
<keyword evidence="4" id="KW-1185">Reference proteome</keyword>
<protein>
    <recommendedName>
        <fullName evidence="5">Outer membrane beta-barrel protein</fullName>
    </recommendedName>
</protein>
<evidence type="ECO:0000313" key="3">
    <source>
        <dbReference type="EMBL" id="MRG94157.1"/>
    </source>
</evidence>
<dbReference type="OrthoDB" id="5509884at2"/>
<dbReference type="SUPFAM" id="SSF56925">
    <property type="entry name" value="OMPA-like"/>
    <property type="match status" value="1"/>
</dbReference>
<keyword evidence="2" id="KW-0732">Signal</keyword>
<proteinExistence type="predicted"/>
<evidence type="ECO:0008006" key="5">
    <source>
        <dbReference type="Google" id="ProtNLM"/>
    </source>
</evidence>
<dbReference type="AlphaFoldDB" id="A0A6N7PRB4"/>
<feature type="chain" id="PRO_5026982735" description="Outer membrane beta-barrel protein" evidence="2">
    <location>
        <begin position="32"/>
        <end position="263"/>
    </location>
</feature>
<dbReference type="EMBL" id="WJIE01000005">
    <property type="protein sequence ID" value="MRG94157.1"/>
    <property type="molecule type" value="Genomic_DNA"/>
</dbReference>
<feature type="signal peptide" evidence="2">
    <location>
        <begin position="1"/>
        <end position="31"/>
    </location>
</feature>
<dbReference type="Proteomes" id="UP000440224">
    <property type="component" value="Unassembled WGS sequence"/>
</dbReference>
<feature type="compositionally biased region" description="Low complexity" evidence="1">
    <location>
        <begin position="30"/>
        <end position="45"/>
    </location>
</feature>
<comment type="caution">
    <text evidence="3">The sequence shown here is derived from an EMBL/GenBank/DDBJ whole genome shotgun (WGS) entry which is preliminary data.</text>
</comment>
<evidence type="ECO:0000256" key="1">
    <source>
        <dbReference type="SAM" id="MobiDB-lite"/>
    </source>
</evidence>
<evidence type="ECO:0000313" key="4">
    <source>
        <dbReference type="Proteomes" id="UP000440224"/>
    </source>
</evidence>
<evidence type="ECO:0000256" key="2">
    <source>
        <dbReference type="SAM" id="SignalP"/>
    </source>
</evidence>
<gene>
    <name evidence="3" type="ORF">GF068_19850</name>
</gene>
<organism evidence="3 4">
    <name type="scientific">Polyangium spumosum</name>
    <dbReference type="NCBI Taxonomy" id="889282"/>
    <lineage>
        <taxon>Bacteria</taxon>
        <taxon>Pseudomonadati</taxon>
        <taxon>Myxococcota</taxon>
        <taxon>Polyangia</taxon>
        <taxon>Polyangiales</taxon>
        <taxon>Polyangiaceae</taxon>
        <taxon>Polyangium</taxon>
    </lineage>
</organism>
<feature type="region of interest" description="Disordered" evidence="1">
    <location>
        <begin position="30"/>
        <end position="58"/>
    </location>
</feature>
<accession>A0A6N7PRB4</accession>
<name>A0A6N7PRB4_9BACT</name>
<reference evidence="3 4" key="1">
    <citation type="submission" date="2019-10" db="EMBL/GenBank/DDBJ databases">
        <title>A soil myxobacterium in the family Polyangiaceae.</title>
        <authorList>
            <person name="Li Y."/>
            <person name="Wang J."/>
        </authorList>
    </citation>
    <scope>NUCLEOTIDE SEQUENCE [LARGE SCALE GENOMIC DNA]</scope>
    <source>
        <strain evidence="3 4">DSM 14734</strain>
    </source>
</reference>
<sequence>MIPLLGERRSARPLGLAALLVSLLGAEEARAQTTPAPAPEASAPPTAGPPKKPRQTGFDLSASAGAAIRLGDAPLFPVAQRGGTTFGFGLAYLLHPVWIGLSYEHTNLGREESGVMPYGAVHIARSTDTVWASLRVRLSGLEPIVPFFGAALGAVWQGAHADGVFLLDGGLRGGQVFSCSATDSLNLAMRVSAGAEIPLGKTVSFTGEGSFDAYRLSSEVIDGCAPGAGTTNALTFRVGLLYRFDLSEGRDKPLRPTSARHVR</sequence>
<dbReference type="RefSeq" id="WP_153820977.1">
    <property type="nucleotide sequence ID" value="NZ_WJIE01000005.1"/>
</dbReference>